<protein>
    <submittedName>
        <fullName evidence="5">Alpha/beta-hydrolase</fullName>
    </submittedName>
</protein>
<comment type="caution">
    <text evidence="5">The sequence shown here is derived from an EMBL/GenBank/DDBJ whole genome shotgun (WGS) entry which is preliminary data.</text>
</comment>
<dbReference type="InterPro" id="IPR013595">
    <property type="entry name" value="Pept_S33_TAP-like_C"/>
</dbReference>
<dbReference type="Pfam" id="PF00561">
    <property type="entry name" value="Abhydrolase_1"/>
    <property type="match status" value="1"/>
</dbReference>
<dbReference type="SUPFAM" id="SSF53474">
    <property type="entry name" value="alpha/beta-Hydrolases"/>
    <property type="match status" value="1"/>
</dbReference>
<dbReference type="PANTHER" id="PTHR43248:SF25">
    <property type="entry name" value="AB HYDROLASE-1 DOMAIN-CONTAINING PROTEIN-RELATED"/>
    <property type="match status" value="1"/>
</dbReference>
<dbReference type="OrthoDB" id="425534at2759"/>
<evidence type="ECO:0000256" key="2">
    <source>
        <dbReference type="ARBA" id="ARBA00022801"/>
    </source>
</evidence>
<keyword evidence="6" id="KW-1185">Reference proteome</keyword>
<dbReference type="InterPro" id="IPR000073">
    <property type="entry name" value="AB_hydrolase_1"/>
</dbReference>
<feature type="domain" description="Peptidase S33 tripeptidyl aminopeptidase-like C-terminal" evidence="4">
    <location>
        <begin position="482"/>
        <end position="577"/>
    </location>
</feature>
<evidence type="ECO:0000313" key="5">
    <source>
        <dbReference type="EMBL" id="KAH8079834.1"/>
    </source>
</evidence>
<evidence type="ECO:0000259" key="4">
    <source>
        <dbReference type="Pfam" id="PF08386"/>
    </source>
</evidence>
<sequence length="621" mass="68325">MEKRKSSVRPFEDALLESRKDAIAKRSRRWHLLALPFLVWAGLHALRVFHSWSKDHQVEQGTVFAKEFNWTKVSGCFIRIPHAVADIHLQIEPSEELKWTPCYEELECARFSVPLDYKNPSAGSAAIALLRSASPLPQDHKDYKGPILFNPGGPGGSGTATVRALAGPMRRVLGDGYDLLGFDPRGTGYTTPEVNLYNSLGEIGLFGLQMLQTTNYSDPSFGAQYGAMKNLGNIAKERIGNVGQYLGTPAVARDMLSIITAHGQDKLNYWGFSYGTVLGATFAAMFPNNVGRLVLDGVVDSEDYYEGRWAKNLEDTDAGLWLMYQDCVDSGPFACAFHESTAQAVSDRVDALLEKVRYNPVPFYNSEAGVYGLVDHSTVRRFIFTALYNPLTTSNFVFLALALLEKGQSEFLWYASGNQDMQTLITAPCVCPSPSAGSLAFKGWETVFSIACGDAQHNQPDIDALRKDYENMSKDSSFTDCWSIRMGCSGWKIQAAEPFNASFNTNTSYPILFIGNTADPVTPVSNAHKMSKGFANSVVLTQKSGGHCSISAPSYCTAKYVREYFVSGTLPKEGTKCDVHKASGFASSLNFELTAEEAQLLEASAELQSLYPVYIPFMPIR</sequence>
<gene>
    <name evidence="5" type="ORF">BXZ70DRAFT_901513</name>
</gene>
<proteinExistence type="inferred from homology"/>
<evidence type="ECO:0000259" key="3">
    <source>
        <dbReference type="Pfam" id="PF00561"/>
    </source>
</evidence>
<dbReference type="InterPro" id="IPR051601">
    <property type="entry name" value="Serine_prot/Carboxylest_S33"/>
</dbReference>
<reference evidence="5" key="1">
    <citation type="journal article" date="2021" name="New Phytol.">
        <title>Evolutionary innovations through gain and loss of genes in the ectomycorrhizal Boletales.</title>
        <authorList>
            <person name="Wu G."/>
            <person name="Miyauchi S."/>
            <person name="Morin E."/>
            <person name="Kuo A."/>
            <person name="Drula E."/>
            <person name="Varga T."/>
            <person name="Kohler A."/>
            <person name="Feng B."/>
            <person name="Cao Y."/>
            <person name="Lipzen A."/>
            <person name="Daum C."/>
            <person name="Hundley H."/>
            <person name="Pangilinan J."/>
            <person name="Johnson J."/>
            <person name="Barry K."/>
            <person name="LaButti K."/>
            <person name="Ng V."/>
            <person name="Ahrendt S."/>
            <person name="Min B."/>
            <person name="Choi I.G."/>
            <person name="Park H."/>
            <person name="Plett J.M."/>
            <person name="Magnuson J."/>
            <person name="Spatafora J.W."/>
            <person name="Nagy L.G."/>
            <person name="Henrissat B."/>
            <person name="Grigoriev I.V."/>
            <person name="Yang Z.L."/>
            <person name="Xu J."/>
            <person name="Martin F.M."/>
        </authorList>
    </citation>
    <scope>NUCLEOTIDE SEQUENCE</scope>
    <source>
        <strain evidence="5">KKN 215</strain>
    </source>
</reference>
<dbReference type="AlphaFoldDB" id="A0A8K0XK93"/>
<dbReference type="Pfam" id="PF08386">
    <property type="entry name" value="Abhydrolase_4"/>
    <property type="match status" value="1"/>
</dbReference>
<comment type="similarity">
    <text evidence="1">Belongs to the peptidase S33 family.</text>
</comment>
<organism evidence="5 6">
    <name type="scientific">Cristinia sonorae</name>
    <dbReference type="NCBI Taxonomy" id="1940300"/>
    <lineage>
        <taxon>Eukaryota</taxon>
        <taxon>Fungi</taxon>
        <taxon>Dikarya</taxon>
        <taxon>Basidiomycota</taxon>
        <taxon>Agaricomycotina</taxon>
        <taxon>Agaricomycetes</taxon>
        <taxon>Agaricomycetidae</taxon>
        <taxon>Agaricales</taxon>
        <taxon>Pleurotineae</taxon>
        <taxon>Stephanosporaceae</taxon>
        <taxon>Cristinia</taxon>
    </lineage>
</organism>
<keyword evidence="2" id="KW-0378">Hydrolase</keyword>
<evidence type="ECO:0000256" key="1">
    <source>
        <dbReference type="ARBA" id="ARBA00010088"/>
    </source>
</evidence>
<evidence type="ECO:0000313" key="6">
    <source>
        <dbReference type="Proteomes" id="UP000813824"/>
    </source>
</evidence>
<dbReference type="PANTHER" id="PTHR43248">
    <property type="entry name" value="2-SUCCINYL-6-HYDROXY-2,4-CYCLOHEXADIENE-1-CARBOXYLATE SYNTHASE"/>
    <property type="match status" value="1"/>
</dbReference>
<dbReference type="GO" id="GO:0016787">
    <property type="term" value="F:hydrolase activity"/>
    <property type="evidence" value="ECO:0007669"/>
    <property type="project" value="UniProtKB-KW"/>
</dbReference>
<dbReference type="Proteomes" id="UP000813824">
    <property type="component" value="Unassembled WGS sequence"/>
</dbReference>
<name>A0A8K0XK93_9AGAR</name>
<feature type="domain" description="AB hydrolase-1" evidence="3">
    <location>
        <begin position="146"/>
        <end position="298"/>
    </location>
</feature>
<dbReference type="EMBL" id="JAEVFJ010000055">
    <property type="protein sequence ID" value="KAH8079834.1"/>
    <property type="molecule type" value="Genomic_DNA"/>
</dbReference>
<dbReference type="Gene3D" id="3.40.50.1820">
    <property type="entry name" value="alpha/beta hydrolase"/>
    <property type="match status" value="1"/>
</dbReference>
<accession>A0A8K0XK93</accession>
<dbReference type="InterPro" id="IPR029058">
    <property type="entry name" value="AB_hydrolase_fold"/>
</dbReference>